<evidence type="ECO:0000256" key="6">
    <source>
        <dbReference type="SAM" id="Phobius"/>
    </source>
</evidence>
<evidence type="ECO:0000256" key="1">
    <source>
        <dbReference type="ARBA" id="ARBA00004370"/>
    </source>
</evidence>
<evidence type="ECO:0000313" key="7">
    <source>
        <dbReference type="Proteomes" id="UP000887565"/>
    </source>
</evidence>
<name>A0A915HLI1_ROMCU</name>
<feature type="transmembrane region" description="Helical" evidence="6">
    <location>
        <begin position="159"/>
        <end position="182"/>
    </location>
</feature>
<comment type="subcellular location">
    <subcellularLocation>
        <location evidence="1">Membrane</location>
    </subcellularLocation>
</comment>
<dbReference type="PANTHER" id="PTHR13064:SF6">
    <property type="entry name" value="TRANSMEMBRANE PROTEIN 9"/>
    <property type="match status" value="1"/>
</dbReference>
<evidence type="ECO:0000256" key="3">
    <source>
        <dbReference type="ARBA" id="ARBA00022692"/>
    </source>
</evidence>
<keyword evidence="5 6" id="KW-0472">Membrane</keyword>
<proteinExistence type="inferred from homology"/>
<dbReference type="GO" id="GO:0005765">
    <property type="term" value="C:lysosomal membrane"/>
    <property type="evidence" value="ECO:0007669"/>
    <property type="project" value="InterPro"/>
</dbReference>
<evidence type="ECO:0000256" key="4">
    <source>
        <dbReference type="ARBA" id="ARBA00022989"/>
    </source>
</evidence>
<protein>
    <submittedName>
        <fullName evidence="8">Transmembrane protein 9</fullName>
    </submittedName>
</protein>
<dbReference type="WBParaSite" id="nRc.2.0.1.t02386-RA">
    <property type="protein sequence ID" value="nRc.2.0.1.t02386-RA"/>
    <property type="gene ID" value="nRc.2.0.1.g02386"/>
</dbReference>
<evidence type="ECO:0000256" key="5">
    <source>
        <dbReference type="ARBA" id="ARBA00023136"/>
    </source>
</evidence>
<sequence length="271" mass="31114">MTIIHSIILIVIANAICVIQAQFEDTRCRCFCPTPAAVGAVNATKRNIYIKMVSQSNCNCREVVLPELKLEPEKKYEYCARCECKFQSRNTATIKVVVFIIVVTMLSLIMYMIWLKILNRLFGRARKNSTFSGDVLSNQPFQRFENEQVDMNARPGQTLVVVILVVSVLGLLIVYLLFLLCLDPMLKNPRKDHAFYQRQTNDEDNIFVEAETVQQQSQTFPGSMDGGGQQETRLRRASEAVLGKVEQQQNRWFAKVHEQRKKIFTDHTMLN</sequence>
<feature type="transmembrane region" description="Helical" evidence="6">
    <location>
        <begin position="96"/>
        <end position="114"/>
    </location>
</feature>
<dbReference type="AlphaFoldDB" id="A0A915HLI1"/>
<dbReference type="Pfam" id="PF05434">
    <property type="entry name" value="Tmemb_9"/>
    <property type="match status" value="2"/>
</dbReference>
<keyword evidence="3 6" id="KW-0812">Transmembrane</keyword>
<accession>A0A915HLI1</accession>
<dbReference type="Proteomes" id="UP000887565">
    <property type="component" value="Unplaced"/>
</dbReference>
<evidence type="ECO:0000313" key="8">
    <source>
        <dbReference type="WBParaSite" id="nRc.2.0.1.t02386-RA"/>
    </source>
</evidence>
<comment type="similarity">
    <text evidence="2">Belongs to the TMEM9 family.</text>
</comment>
<reference evidence="8" key="1">
    <citation type="submission" date="2022-11" db="UniProtKB">
        <authorList>
            <consortium name="WormBaseParasite"/>
        </authorList>
    </citation>
    <scope>IDENTIFICATION</scope>
</reference>
<organism evidence="7 8">
    <name type="scientific">Romanomermis culicivorax</name>
    <name type="common">Nematode worm</name>
    <dbReference type="NCBI Taxonomy" id="13658"/>
    <lineage>
        <taxon>Eukaryota</taxon>
        <taxon>Metazoa</taxon>
        <taxon>Ecdysozoa</taxon>
        <taxon>Nematoda</taxon>
        <taxon>Enoplea</taxon>
        <taxon>Dorylaimia</taxon>
        <taxon>Mermithida</taxon>
        <taxon>Mermithoidea</taxon>
        <taxon>Mermithidae</taxon>
        <taxon>Romanomermis</taxon>
    </lineage>
</organism>
<evidence type="ECO:0000256" key="2">
    <source>
        <dbReference type="ARBA" id="ARBA00007264"/>
    </source>
</evidence>
<dbReference type="InterPro" id="IPR008853">
    <property type="entry name" value="TMEM9/TMEM9B"/>
</dbReference>
<keyword evidence="4 6" id="KW-1133">Transmembrane helix</keyword>
<dbReference type="PANTHER" id="PTHR13064">
    <property type="entry name" value="TRANSMEMBRANE PROTEIN 9 FAMILY MEMBER"/>
    <property type="match status" value="1"/>
</dbReference>
<keyword evidence="7" id="KW-1185">Reference proteome</keyword>